<protein>
    <submittedName>
        <fullName evidence="7">4-coumarate--CoA ligase</fullName>
    </submittedName>
</protein>
<feature type="domain" description="AMP-dependent synthetase/ligase" evidence="5">
    <location>
        <begin position="30"/>
        <end position="379"/>
    </location>
</feature>
<dbReference type="GO" id="GO:0016405">
    <property type="term" value="F:CoA-ligase activity"/>
    <property type="evidence" value="ECO:0007669"/>
    <property type="project" value="TreeGrafter"/>
</dbReference>
<dbReference type="FunFam" id="3.30.300.30:FF:000007">
    <property type="entry name" value="4-coumarate--CoA ligase 2"/>
    <property type="match status" value="1"/>
</dbReference>
<dbReference type="PANTHER" id="PTHR24096">
    <property type="entry name" value="LONG-CHAIN-FATTY-ACID--COA LIGASE"/>
    <property type="match status" value="1"/>
</dbReference>
<comment type="similarity">
    <text evidence="1">Belongs to the ATP-dependent AMP-binding enzyme family.</text>
</comment>
<dbReference type="Pfam" id="PF13193">
    <property type="entry name" value="AMP-binding_C"/>
    <property type="match status" value="1"/>
</dbReference>
<sequence length="517" mass="54848">MSIVKSTFPDVALSQKTVTQRVFDGIDPAAIILTDGPSGRTLTGADFMSAVKSLAGGLTARGFGPGKTVAIMAPNIPEYCVVFHAIAWAGGTATTINPTYTAPEVTYQLTDANADLLITIAPFADTAKDAITGTNVDTIAFIGDAPDGTVPLSDLMGTPQTEQAPVDVANHVVALPYSSGTTGLPKGVMLTHQNLVVNIDQTMATMDFDPGETTLAFLPFFHIYGLQVLMNMYISAGCGLITIPRFDLEMYLDLVAKHKTRRLWVVPPVALALAKHPIVDKYDLSFITEIFSAAAPLGADVAEALAARLNTHVAQGYGMTELSPVSHVSPQGRGRAGSSGVAISNTEAKIIDTETGADLPPTETGQLLVRGPQVMKGYLNNPSATAETIDAEGWLHTGDVGCFDDDGYLTLTDRVKELIKYKGFQVAPAELEAALLTHPLISDAAVIGIADDDAGEVPMAFVVCPTEEKATLESVQAHLDGRLAHYKQIRHLKLVDSVPQSPSGKILRRLLRDEMGV</sequence>
<dbReference type="Gene3D" id="3.30.300.30">
    <property type="match status" value="1"/>
</dbReference>
<feature type="domain" description="AMP-binding enzyme C-terminal" evidence="6">
    <location>
        <begin position="430"/>
        <end position="505"/>
    </location>
</feature>
<dbReference type="AlphaFoldDB" id="A0A2P8FDJ1"/>
<organism evidence="7 8">
    <name type="scientific">Shimia abyssi</name>
    <dbReference type="NCBI Taxonomy" id="1662395"/>
    <lineage>
        <taxon>Bacteria</taxon>
        <taxon>Pseudomonadati</taxon>
        <taxon>Pseudomonadota</taxon>
        <taxon>Alphaproteobacteria</taxon>
        <taxon>Rhodobacterales</taxon>
        <taxon>Roseobacteraceae</taxon>
    </lineage>
</organism>
<keyword evidence="8" id="KW-1185">Reference proteome</keyword>
<evidence type="ECO:0000259" key="5">
    <source>
        <dbReference type="Pfam" id="PF00501"/>
    </source>
</evidence>
<dbReference type="Pfam" id="PF00501">
    <property type="entry name" value="AMP-binding"/>
    <property type="match status" value="1"/>
</dbReference>
<evidence type="ECO:0000259" key="6">
    <source>
        <dbReference type="Pfam" id="PF13193"/>
    </source>
</evidence>
<dbReference type="RefSeq" id="WP_106608432.1">
    <property type="nucleotide sequence ID" value="NZ_PYGJ01000005.1"/>
</dbReference>
<dbReference type="SUPFAM" id="SSF56801">
    <property type="entry name" value="Acetyl-CoA synthetase-like"/>
    <property type="match status" value="1"/>
</dbReference>
<evidence type="ECO:0000313" key="7">
    <source>
        <dbReference type="EMBL" id="PSL19786.1"/>
    </source>
</evidence>
<dbReference type="PANTHER" id="PTHR24096:SF149">
    <property type="entry name" value="AMP-BINDING DOMAIN-CONTAINING PROTEIN-RELATED"/>
    <property type="match status" value="1"/>
</dbReference>
<accession>A0A2P8FDJ1</accession>
<dbReference type="FunFam" id="3.40.50.12780:FF:000003">
    <property type="entry name" value="Long-chain-fatty-acid--CoA ligase FadD"/>
    <property type="match status" value="1"/>
</dbReference>
<dbReference type="InterPro" id="IPR025110">
    <property type="entry name" value="AMP-bd_C"/>
</dbReference>
<reference evidence="7 8" key="1">
    <citation type="submission" date="2018-03" db="EMBL/GenBank/DDBJ databases">
        <title>Genomic Encyclopedia of Archaeal and Bacterial Type Strains, Phase II (KMG-II): from individual species to whole genera.</title>
        <authorList>
            <person name="Goeker M."/>
        </authorList>
    </citation>
    <scope>NUCLEOTIDE SEQUENCE [LARGE SCALE GENOMIC DNA]</scope>
    <source>
        <strain evidence="7 8">DSM 100673</strain>
    </source>
</reference>
<dbReference type="OrthoDB" id="9803968at2"/>
<dbReference type="Gene3D" id="3.40.50.12780">
    <property type="entry name" value="N-terminal domain of ligase-like"/>
    <property type="match status" value="1"/>
</dbReference>
<comment type="caution">
    <text evidence="7">The sequence shown here is derived from an EMBL/GenBank/DDBJ whole genome shotgun (WGS) entry which is preliminary data.</text>
</comment>
<dbReference type="InterPro" id="IPR020845">
    <property type="entry name" value="AMP-binding_CS"/>
</dbReference>
<evidence type="ECO:0000256" key="1">
    <source>
        <dbReference type="ARBA" id="ARBA00006432"/>
    </source>
</evidence>
<gene>
    <name evidence="7" type="ORF">CLV88_105209</name>
</gene>
<dbReference type="InterPro" id="IPR000873">
    <property type="entry name" value="AMP-dep_synth/lig_dom"/>
</dbReference>
<name>A0A2P8FDJ1_9RHOB</name>
<dbReference type="EMBL" id="PYGJ01000005">
    <property type="protein sequence ID" value="PSL19786.1"/>
    <property type="molecule type" value="Genomic_DNA"/>
</dbReference>
<dbReference type="InterPro" id="IPR045851">
    <property type="entry name" value="AMP-bd_C_sf"/>
</dbReference>
<evidence type="ECO:0000313" key="8">
    <source>
        <dbReference type="Proteomes" id="UP000240418"/>
    </source>
</evidence>
<dbReference type="GO" id="GO:0005524">
    <property type="term" value="F:ATP binding"/>
    <property type="evidence" value="ECO:0007669"/>
    <property type="project" value="UniProtKB-KW"/>
</dbReference>
<dbReference type="Proteomes" id="UP000240418">
    <property type="component" value="Unassembled WGS sequence"/>
</dbReference>
<proteinExistence type="inferred from homology"/>
<keyword evidence="4" id="KW-0067">ATP-binding</keyword>
<evidence type="ECO:0000256" key="2">
    <source>
        <dbReference type="ARBA" id="ARBA00022598"/>
    </source>
</evidence>
<dbReference type="InterPro" id="IPR042099">
    <property type="entry name" value="ANL_N_sf"/>
</dbReference>
<evidence type="ECO:0000256" key="4">
    <source>
        <dbReference type="ARBA" id="ARBA00022840"/>
    </source>
</evidence>
<dbReference type="PROSITE" id="PS00455">
    <property type="entry name" value="AMP_BINDING"/>
    <property type="match status" value="1"/>
</dbReference>
<evidence type="ECO:0000256" key="3">
    <source>
        <dbReference type="ARBA" id="ARBA00022741"/>
    </source>
</evidence>
<keyword evidence="3" id="KW-0547">Nucleotide-binding</keyword>
<keyword evidence="2 7" id="KW-0436">Ligase</keyword>